<dbReference type="GO" id="GO:0050700">
    <property type="term" value="F:CARD domain binding"/>
    <property type="evidence" value="ECO:0007669"/>
    <property type="project" value="TreeGrafter"/>
</dbReference>
<dbReference type="Gene3D" id="1.10.533.10">
    <property type="entry name" value="Death Domain, Fas"/>
    <property type="match status" value="1"/>
</dbReference>
<dbReference type="GO" id="GO:0042981">
    <property type="term" value="P:regulation of apoptotic process"/>
    <property type="evidence" value="ECO:0007669"/>
    <property type="project" value="InterPro"/>
</dbReference>
<evidence type="ECO:0000313" key="4">
    <source>
        <dbReference type="Ensembl" id="ENSZALP00000001999.1"/>
    </source>
</evidence>
<name>A0A8D2QAB0_ZONAL</name>
<reference evidence="4" key="2">
    <citation type="submission" date="2025-09" db="UniProtKB">
        <authorList>
            <consortium name="Ensembl"/>
        </authorList>
    </citation>
    <scope>IDENTIFICATION</scope>
</reference>
<dbReference type="PANTHER" id="PTHR14559">
    <property type="entry name" value="CASPASE RECRUITMENT DOMAIN FAMILY"/>
    <property type="match status" value="1"/>
</dbReference>
<dbReference type="AlphaFoldDB" id="A0A8D2QAB0"/>
<dbReference type="GO" id="GO:0005737">
    <property type="term" value="C:cytoplasm"/>
    <property type="evidence" value="ECO:0007669"/>
    <property type="project" value="TreeGrafter"/>
</dbReference>
<dbReference type="Proteomes" id="UP000694413">
    <property type="component" value="Unassembled WGS sequence"/>
</dbReference>
<dbReference type="CDD" id="cd08809">
    <property type="entry name" value="CARD_CARD9"/>
    <property type="match status" value="1"/>
</dbReference>
<evidence type="ECO:0000313" key="5">
    <source>
        <dbReference type="Proteomes" id="UP000694413"/>
    </source>
</evidence>
<accession>A0A8D2QAB0</accession>
<keyword evidence="1" id="KW-0597">Phosphoprotein</keyword>
<dbReference type="Pfam" id="PF00619">
    <property type="entry name" value="CARD"/>
    <property type="match status" value="1"/>
</dbReference>
<dbReference type="GO" id="GO:0043123">
    <property type="term" value="P:positive regulation of canonical NF-kappaB signal transduction"/>
    <property type="evidence" value="ECO:0007669"/>
    <property type="project" value="TreeGrafter"/>
</dbReference>
<dbReference type="Ensembl" id="ENSZALT00000003598.1">
    <property type="protein sequence ID" value="ENSZALP00000001999.1"/>
    <property type="gene ID" value="ENSZALG00000002334.1"/>
</dbReference>
<keyword evidence="2" id="KW-0175">Coiled coil</keyword>
<evidence type="ECO:0000256" key="1">
    <source>
        <dbReference type="ARBA" id="ARBA00022553"/>
    </source>
</evidence>
<keyword evidence="5" id="KW-1185">Reference proteome</keyword>
<dbReference type="FunFam" id="1.10.533.10:FF:000003">
    <property type="entry name" value="Caspase recruitment domain family, member 11"/>
    <property type="match status" value="1"/>
</dbReference>
<feature type="domain" description="CARD" evidence="3">
    <location>
        <begin position="25"/>
        <end position="117"/>
    </location>
</feature>
<dbReference type="InterPro" id="IPR011029">
    <property type="entry name" value="DEATH-like_dom_sf"/>
</dbReference>
<protein>
    <recommendedName>
        <fullName evidence="3">CARD domain-containing protein</fullName>
    </recommendedName>
</protein>
<dbReference type="PANTHER" id="PTHR14559:SF3">
    <property type="entry name" value="CASPASE RECRUITMENT DOMAIN-CONTAINING PROTEIN 9"/>
    <property type="match status" value="1"/>
</dbReference>
<reference evidence="4" key="1">
    <citation type="submission" date="2025-08" db="UniProtKB">
        <authorList>
            <consortium name="Ensembl"/>
        </authorList>
    </citation>
    <scope>IDENTIFICATION</scope>
</reference>
<dbReference type="InterPro" id="IPR042142">
    <property type="entry name" value="CARD_CARD9"/>
</dbReference>
<sequence length="212" mass="24079">QSTEGGCMTTLLTDPLTADMLEEDNDEICWNNLENFRVKLISVIEPSRITPYLRQCKVLSPDDEEQVLNDPSLVMRKRKAGVLLDILQRTGHKGFEAFMESLELYYPQLYKKITGKEPSRVFSMIIGNVCVPNISFSFGAAEQSQEHSLPCSMCAWERFWEEQPWCHGLDLGGGQGSRRMNSSFCLLCGAGRHRAERHSGDNLLTHHQGWLQ</sequence>
<proteinExistence type="predicted"/>
<organism evidence="4 5">
    <name type="scientific">Zonotrichia albicollis</name>
    <name type="common">White-throated sparrow</name>
    <name type="synonym">Fringilla albicollis</name>
    <dbReference type="NCBI Taxonomy" id="44394"/>
    <lineage>
        <taxon>Eukaryota</taxon>
        <taxon>Metazoa</taxon>
        <taxon>Chordata</taxon>
        <taxon>Craniata</taxon>
        <taxon>Vertebrata</taxon>
        <taxon>Euteleostomi</taxon>
        <taxon>Archelosauria</taxon>
        <taxon>Archosauria</taxon>
        <taxon>Dinosauria</taxon>
        <taxon>Saurischia</taxon>
        <taxon>Theropoda</taxon>
        <taxon>Coelurosauria</taxon>
        <taxon>Aves</taxon>
        <taxon>Neognathae</taxon>
        <taxon>Neoaves</taxon>
        <taxon>Telluraves</taxon>
        <taxon>Australaves</taxon>
        <taxon>Passeriformes</taxon>
        <taxon>Passerellidae</taxon>
        <taxon>Zonotrichia</taxon>
    </lineage>
</organism>
<evidence type="ECO:0000259" key="3">
    <source>
        <dbReference type="PROSITE" id="PS50209"/>
    </source>
</evidence>
<dbReference type="InterPro" id="IPR001315">
    <property type="entry name" value="CARD"/>
</dbReference>
<dbReference type="PROSITE" id="PS50209">
    <property type="entry name" value="CARD"/>
    <property type="match status" value="1"/>
</dbReference>
<dbReference type="SUPFAM" id="SSF47986">
    <property type="entry name" value="DEATH domain"/>
    <property type="match status" value="1"/>
</dbReference>
<evidence type="ECO:0000256" key="2">
    <source>
        <dbReference type="ARBA" id="ARBA00023054"/>
    </source>
</evidence>